<keyword evidence="1" id="KW-0812">Transmembrane</keyword>
<feature type="transmembrane region" description="Helical" evidence="1">
    <location>
        <begin position="20"/>
        <end position="44"/>
    </location>
</feature>
<gene>
    <name evidence="2" type="ordered locus">P9303_13551</name>
</gene>
<keyword evidence="1" id="KW-1133">Transmembrane helix</keyword>
<proteinExistence type="predicted"/>
<dbReference type="HOGENOM" id="CLU_2383777_0_0_3"/>
<dbReference type="EMBL" id="CP000554">
    <property type="protein sequence ID" value="ABM78102.1"/>
    <property type="molecule type" value="Genomic_DNA"/>
</dbReference>
<evidence type="ECO:0000313" key="2">
    <source>
        <dbReference type="EMBL" id="ABM78102.1"/>
    </source>
</evidence>
<reference evidence="2 3" key="1">
    <citation type="journal article" date="2007" name="PLoS Genet.">
        <title>Patterns and implications of gene gain and loss in the evolution of Prochlorococcus.</title>
        <authorList>
            <person name="Kettler G.C."/>
            <person name="Martiny A.C."/>
            <person name="Huang K."/>
            <person name="Zucker J."/>
            <person name="Coleman M.L."/>
            <person name="Rodrigue S."/>
            <person name="Chen F."/>
            <person name="Lapidus A."/>
            <person name="Ferriera S."/>
            <person name="Johnson J."/>
            <person name="Steglich C."/>
            <person name="Church G.M."/>
            <person name="Richardson P."/>
            <person name="Chisholm S.W."/>
        </authorList>
    </citation>
    <scope>NUCLEOTIDE SEQUENCE [LARGE SCALE GENOMIC DNA]</scope>
    <source>
        <strain evidence="2 3">MIT 9303</strain>
    </source>
</reference>
<dbReference type="Proteomes" id="UP000002274">
    <property type="component" value="Chromosome"/>
</dbReference>
<evidence type="ECO:0000313" key="3">
    <source>
        <dbReference type="Proteomes" id="UP000002274"/>
    </source>
</evidence>
<dbReference type="BioCyc" id="PMAR59922:G1G80-1172-MONOMER"/>
<sequence>MTTIHILDNLEPFLNSVGRIYEVGGGIITVLAILWILNFVAGLIRNTYAAGHSLGKFYRTYLHRYLKTIVVALLSVITKKVSNSSDSTKETIKA</sequence>
<organism evidence="2 3">
    <name type="scientific">Prochlorococcus marinus (strain MIT 9303)</name>
    <dbReference type="NCBI Taxonomy" id="59922"/>
    <lineage>
        <taxon>Bacteria</taxon>
        <taxon>Bacillati</taxon>
        <taxon>Cyanobacteriota</taxon>
        <taxon>Cyanophyceae</taxon>
        <taxon>Synechococcales</taxon>
        <taxon>Prochlorococcaceae</taxon>
        <taxon>Prochlorococcus</taxon>
    </lineage>
</organism>
<name>A2C9E2_PROM3</name>
<dbReference type="AlphaFoldDB" id="A2C9E2"/>
<keyword evidence="1" id="KW-0472">Membrane</keyword>
<accession>A2C9E2</accession>
<protein>
    <submittedName>
        <fullName evidence="2">Uncharacterized protein</fullName>
    </submittedName>
</protein>
<dbReference type="KEGG" id="pmf:P9303_13551"/>
<dbReference type="RefSeq" id="WP_011826000.1">
    <property type="nucleotide sequence ID" value="NC_008820.1"/>
</dbReference>
<evidence type="ECO:0000256" key="1">
    <source>
        <dbReference type="SAM" id="Phobius"/>
    </source>
</evidence>